<keyword evidence="2" id="KW-0472">Membrane</keyword>
<protein>
    <submittedName>
        <fullName evidence="4">ABC transporter permease</fullName>
    </submittedName>
</protein>
<evidence type="ECO:0000313" key="5">
    <source>
        <dbReference type="Proteomes" id="UP000282957"/>
    </source>
</evidence>
<gene>
    <name evidence="4" type="ORF">EOD42_07365</name>
</gene>
<feature type="transmembrane region" description="Helical" evidence="2">
    <location>
        <begin position="310"/>
        <end position="333"/>
    </location>
</feature>
<dbReference type="EMBL" id="SACL01000002">
    <property type="protein sequence ID" value="RVT97632.1"/>
    <property type="molecule type" value="Genomic_DNA"/>
</dbReference>
<comment type="caution">
    <text evidence="4">The sequence shown here is derived from an EMBL/GenBank/DDBJ whole genome shotgun (WGS) entry which is preliminary data.</text>
</comment>
<feature type="transmembrane region" description="Helical" evidence="2">
    <location>
        <begin position="345"/>
        <end position="369"/>
    </location>
</feature>
<keyword evidence="2" id="KW-0997">Cell inner membrane</keyword>
<accession>A0A437MJ14</accession>
<evidence type="ECO:0000256" key="1">
    <source>
        <dbReference type="ARBA" id="ARBA00003787"/>
    </source>
</evidence>
<comment type="subcellular location">
    <subcellularLocation>
        <location evidence="2">Cell inner membrane</location>
        <topology evidence="2">Multi-pass membrane protein</topology>
    </subcellularLocation>
</comment>
<dbReference type="InterPro" id="IPR030802">
    <property type="entry name" value="Permease_MalE"/>
</dbReference>
<dbReference type="NCBIfam" id="TIGR00056">
    <property type="entry name" value="MlaE family lipid ABC transporter permease subunit"/>
    <property type="match status" value="1"/>
</dbReference>
<dbReference type="PANTHER" id="PTHR30188:SF3">
    <property type="entry name" value="ABC TRANSPORTER PERMEASE"/>
    <property type="match status" value="1"/>
</dbReference>
<feature type="transmembrane region" description="Helical" evidence="2">
    <location>
        <begin position="168"/>
        <end position="185"/>
    </location>
</feature>
<name>A0A437MJ14_9PROT</name>
<proteinExistence type="inferred from homology"/>
<evidence type="ECO:0000256" key="2">
    <source>
        <dbReference type="RuleBase" id="RU362044"/>
    </source>
</evidence>
<comment type="function">
    <text evidence="1">Could be part of an ABC transporter complex.</text>
</comment>
<comment type="similarity">
    <text evidence="2">Belongs to the MlaE permease family.</text>
</comment>
<evidence type="ECO:0000256" key="3">
    <source>
        <dbReference type="SAM" id="MobiDB-lite"/>
    </source>
</evidence>
<dbReference type="Pfam" id="PF02405">
    <property type="entry name" value="MlaE"/>
    <property type="match status" value="1"/>
</dbReference>
<dbReference type="AlphaFoldDB" id="A0A437MJ14"/>
<feature type="transmembrane region" description="Helical" evidence="2">
    <location>
        <begin position="266"/>
        <end position="290"/>
    </location>
</feature>
<dbReference type="Proteomes" id="UP000282957">
    <property type="component" value="Unassembled WGS sequence"/>
</dbReference>
<dbReference type="PANTHER" id="PTHR30188">
    <property type="entry name" value="ABC TRANSPORTER PERMEASE PROTEIN-RELATED"/>
    <property type="match status" value="1"/>
</dbReference>
<dbReference type="GO" id="GO:0005548">
    <property type="term" value="F:phospholipid transporter activity"/>
    <property type="evidence" value="ECO:0007669"/>
    <property type="project" value="TreeGrafter"/>
</dbReference>
<keyword evidence="2" id="KW-1003">Cell membrane</keyword>
<organism evidence="4 5">
    <name type="scientific">Rhodovarius crocodyli</name>
    <dbReference type="NCBI Taxonomy" id="1979269"/>
    <lineage>
        <taxon>Bacteria</taxon>
        <taxon>Pseudomonadati</taxon>
        <taxon>Pseudomonadota</taxon>
        <taxon>Alphaproteobacteria</taxon>
        <taxon>Acetobacterales</taxon>
        <taxon>Roseomonadaceae</taxon>
        <taxon>Rhodovarius</taxon>
    </lineage>
</organism>
<keyword evidence="2" id="KW-0812">Transmembrane</keyword>
<keyword evidence="5" id="KW-1185">Reference proteome</keyword>
<comment type="caution">
    <text evidence="2">Lacks conserved residue(s) required for the propagation of feature annotation.</text>
</comment>
<reference evidence="4 5" key="1">
    <citation type="submission" date="2019-01" db="EMBL/GenBank/DDBJ databases">
        <authorList>
            <person name="Chen W.-M."/>
        </authorList>
    </citation>
    <scope>NUCLEOTIDE SEQUENCE [LARGE SCALE GENOMIC DNA]</scope>
    <source>
        <strain evidence="4 5">CCP-6</strain>
    </source>
</reference>
<keyword evidence="2" id="KW-1133">Transmembrane helix</keyword>
<feature type="region of interest" description="Disordered" evidence="3">
    <location>
        <begin position="1"/>
        <end position="26"/>
    </location>
</feature>
<sequence length="373" mass="38775">MQGDEDQATADQGAVMESAEDTLRFSGPLGTAEAASLWPRAMEAARRGVRSIDARGVVSLSGTGAVLLAEVARHAGDAPIEPPGEHSAAETLKRMSDALAAAPAPPPPPRVGLVTRTGQLAIGTVKQCQTRVGFLGEVMLGWAGLLARPWRLRISELFRHLDEAGTRGFALCILLGTLIGVILAFQSAIPMRKFGAETFVPQLVGISLVRELGPLIAAIVLAGRTASAYAAELGTMKVNEEIDALSVMGIDPVAWLVLPRILAAGLVMPVLALVMDLTGLVGMGFVMQGLGIPPSMVMNSLQDWVSVGDLWGGLFKALIFGLTIGLIGCRSGLKTGGGPRAVGDAATSAVVGSLVAVVVLDGLFAIIFFRLGW</sequence>
<evidence type="ECO:0000313" key="4">
    <source>
        <dbReference type="EMBL" id="RVT97632.1"/>
    </source>
</evidence>
<dbReference type="GO" id="GO:0043190">
    <property type="term" value="C:ATP-binding cassette (ABC) transporter complex"/>
    <property type="evidence" value="ECO:0007669"/>
    <property type="project" value="InterPro"/>
</dbReference>
<dbReference type="OrthoDB" id="9806241at2"/>
<dbReference type="InterPro" id="IPR003453">
    <property type="entry name" value="ABC_MlaE_roteobac"/>
</dbReference>